<dbReference type="GO" id="GO:0006408">
    <property type="term" value="P:snRNA export from nucleus"/>
    <property type="evidence" value="ECO:0007669"/>
    <property type="project" value="InterPro"/>
</dbReference>
<dbReference type="GO" id="GO:0005737">
    <property type="term" value="C:cytoplasm"/>
    <property type="evidence" value="ECO:0007669"/>
    <property type="project" value="UniProtKB-SubCell"/>
</dbReference>
<dbReference type="GO" id="GO:0005634">
    <property type="term" value="C:nucleus"/>
    <property type="evidence" value="ECO:0007669"/>
    <property type="project" value="UniProtKB-SubCell"/>
</dbReference>
<dbReference type="InterPro" id="IPR039047">
    <property type="entry name" value="PHAX"/>
</dbReference>
<dbReference type="PANTHER" id="PTHR13135">
    <property type="entry name" value="CYTOSOLIC RESINIFERATOXIN BINDING PROTEIN RBP-26"/>
    <property type="match status" value="1"/>
</dbReference>
<dbReference type="InterPro" id="IPR019385">
    <property type="entry name" value="PHAX_RNA-binding_domain"/>
</dbReference>
<dbReference type="InterPro" id="IPR038092">
    <property type="entry name" value="PHAX_RNA-binding_sf"/>
</dbReference>
<keyword evidence="9" id="KW-0539">Nucleus</keyword>
<organism evidence="13 14">
    <name type="scientific">Clupea harengus</name>
    <name type="common">Atlantic herring</name>
    <dbReference type="NCBI Taxonomy" id="7950"/>
    <lineage>
        <taxon>Eukaryota</taxon>
        <taxon>Metazoa</taxon>
        <taxon>Chordata</taxon>
        <taxon>Craniata</taxon>
        <taxon>Vertebrata</taxon>
        <taxon>Euteleostomi</taxon>
        <taxon>Actinopterygii</taxon>
        <taxon>Neopterygii</taxon>
        <taxon>Teleostei</taxon>
        <taxon>Clupei</taxon>
        <taxon>Clupeiformes</taxon>
        <taxon>Clupeoidei</taxon>
        <taxon>Clupeidae</taxon>
        <taxon>Clupea</taxon>
    </lineage>
</organism>
<keyword evidence="13" id="KW-1185">Reference proteome</keyword>
<evidence type="ECO:0000256" key="5">
    <source>
        <dbReference type="ARBA" id="ARBA00022448"/>
    </source>
</evidence>
<keyword evidence="5" id="KW-0813">Transport</keyword>
<evidence type="ECO:0000256" key="10">
    <source>
        <dbReference type="ARBA" id="ARBA00030834"/>
    </source>
</evidence>
<comment type="similarity">
    <text evidence="3">Belongs to the PHAX family.</text>
</comment>
<evidence type="ECO:0000259" key="12">
    <source>
        <dbReference type="Pfam" id="PF10258"/>
    </source>
</evidence>
<feature type="compositionally biased region" description="Polar residues" evidence="11">
    <location>
        <begin position="42"/>
        <end position="51"/>
    </location>
</feature>
<keyword evidence="6" id="KW-0963">Cytoplasm</keyword>
<feature type="region of interest" description="Disordered" evidence="11">
    <location>
        <begin position="192"/>
        <end position="212"/>
    </location>
</feature>
<proteinExistence type="inferred from homology"/>
<evidence type="ECO:0000256" key="4">
    <source>
        <dbReference type="ARBA" id="ARBA00016856"/>
    </source>
</evidence>
<evidence type="ECO:0000256" key="6">
    <source>
        <dbReference type="ARBA" id="ARBA00022490"/>
    </source>
</evidence>
<evidence type="ECO:0000256" key="3">
    <source>
        <dbReference type="ARBA" id="ARBA00006094"/>
    </source>
</evidence>
<sequence>MAGENRDTMEDLEDGELSGSNSDSEMGANVDGRGKVPAAQAFTGQSFQSRAPAQAPLSAASYRTMPTADSSASDSDSDEAAALWRRKRQKSSHPPPPPSGPARTPAPLFGAAAAGRKVNNIWGSVVQEQTQEVVATELGIMGMEGDVSVSSRQSETYNYVFARKMMEREREQEEQDETAMLDDQLEDYMKHKGPKYDSDSHLKRKRTAKERLGPRAEMDIQGCSEITEDDPDEKVIDEISHRLMEPKQDLIERVVNVIGKKKAIELLSETATIEQNGGLYTMDGSRRRTPGGVYLNLLKNTPSITHEQVKEIFQDENQKEYASKKAAKKRRRHIVAKKMKQALNTLDLQEHDDVSRETFASDTNEALESLEEVPEDIVEPAVGIEETPVVYNSNDLEVF</sequence>
<dbReference type="GeneID" id="105890960"/>
<accession>A0A6P3VIF1</accession>
<dbReference type="FunFam" id="1.10.10.1440:FF:000001">
    <property type="entry name" value="phosphorylated adapter RNA export protein-like"/>
    <property type="match status" value="1"/>
</dbReference>
<dbReference type="Proteomes" id="UP000515152">
    <property type="component" value="Chromosome 12"/>
</dbReference>
<gene>
    <name evidence="14" type="primary">phax</name>
</gene>
<feature type="region of interest" description="Disordered" evidence="11">
    <location>
        <begin position="1"/>
        <end position="111"/>
    </location>
</feature>
<name>A0A6P3VIF1_CLUHA</name>
<evidence type="ECO:0000313" key="14">
    <source>
        <dbReference type="RefSeq" id="XP_012672543.2"/>
    </source>
</evidence>
<dbReference type="OrthoDB" id="20573at2759"/>
<keyword evidence="7" id="KW-0694">RNA-binding</keyword>
<feature type="domain" description="Phosphorylated adapter RNA export protein RNA-binding" evidence="12">
    <location>
        <begin position="236"/>
        <end position="318"/>
    </location>
</feature>
<evidence type="ECO:0000256" key="2">
    <source>
        <dbReference type="ARBA" id="ARBA00004496"/>
    </source>
</evidence>
<dbReference type="RefSeq" id="XP_012672543.2">
    <property type="nucleotide sequence ID" value="XM_012817089.3"/>
</dbReference>
<reference evidence="14" key="1">
    <citation type="submission" date="2025-08" db="UniProtKB">
        <authorList>
            <consortium name="RefSeq"/>
        </authorList>
    </citation>
    <scope>IDENTIFICATION</scope>
</reference>
<evidence type="ECO:0000256" key="7">
    <source>
        <dbReference type="ARBA" id="ARBA00022884"/>
    </source>
</evidence>
<dbReference type="CTD" id="51808"/>
<evidence type="ECO:0000256" key="1">
    <source>
        <dbReference type="ARBA" id="ARBA00004123"/>
    </source>
</evidence>
<dbReference type="Gene3D" id="1.10.10.1440">
    <property type="entry name" value="PHAX RNA-binding domain"/>
    <property type="match status" value="1"/>
</dbReference>
<dbReference type="Pfam" id="PF10258">
    <property type="entry name" value="PHAX_RNA-bd"/>
    <property type="match status" value="1"/>
</dbReference>
<dbReference type="GO" id="GO:0015031">
    <property type="term" value="P:protein transport"/>
    <property type="evidence" value="ECO:0007669"/>
    <property type="project" value="UniProtKB-KW"/>
</dbReference>
<comment type="subcellular location">
    <subcellularLocation>
        <location evidence="2">Cytoplasm</location>
    </subcellularLocation>
    <subcellularLocation>
        <location evidence="1">Nucleus</location>
    </subcellularLocation>
</comment>
<keyword evidence="8" id="KW-0653">Protein transport</keyword>
<dbReference type="AlphaFoldDB" id="A0A6P3VIF1"/>
<dbReference type="GO" id="GO:0003723">
    <property type="term" value="F:RNA binding"/>
    <property type="evidence" value="ECO:0007669"/>
    <property type="project" value="UniProtKB-KW"/>
</dbReference>
<evidence type="ECO:0000256" key="9">
    <source>
        <dbReference type="ARBA" id="ARBA00023242"/>
    </source>
</evidence>
<protein>
    <recommendedName>
        <fullName evidence="4">Phosphorylated adapter RNA export protein</fullName>
    </recommendedName>
    <alternativeName>
        <fullName evidence="10">RNA U small nuclear RNA export adapter protein</fullName>
    </alternativeName>
</protein>
<evidence type="ECO:0000256" key="11">
    <source>
        <dbReference type="SAM" id="MobiDB-lite"/>
    </source>
</evidence>
<feature type="compositionally biased region" description="Basic and acidic residues" evidence="11">
    <location>
        <begin position="192"/>
        <end position="201"/>
    </location>
</feature>
<evidence type="ECO:0000256" key="8">
    <source>
        <dbReference type="ARBA" id="ARBA00022927"/>
    </source>
</evidence>
<evidence type="ECO:0000313" key="13">
    <source>
        <dbReference type="Proteomes" id="UP000515152"/>
    </source>
</evidence>
<dbReference type="PANTHER" id="PTHR13135:SF0">
    <property type="entry name" value="PHOSPHORYLATED ADAPTER RNA EXPORT PROTEIN"/>
    <property type="match status" value="1"/>
</dbReference>
<dbReference type="KEGG" id="char:105890960"/>